<dbReference type="AlphaFoldDB" id="I3ZF93"/>
<keyword evidence="2" id="KW-1185">Reference proteome</keyword>
<evidence type="ECO:0008006" key="3">
    <source>
        <dbReference type="Google" id="ProtNLM"/>
    </source>
</evidence>
<dbReference type="InterPro" id="IPR029063">
    <property type="entry name" value="SAM-dependent_MTases_sf"/>
</dbReference>
<proteinExistence type="predicted"/>
<dbReference type="STRING" id="926566.Terro_1605"/>
<sequence>MRLFGGSESRSAAAKASAKVPRVSSGWNHLLKLLRADEGQRILDIGPTSSNNINFLTGLGHSIYMSNVVSEAADPKWATEDADAAFPIEAFLTENLNFRGREFDTVLFWDTADYLPGGLREAVIERLYQALVPGGQLLAFFHTKPENGFHRYHLREDGQVEAQLIDDQPVKEILNNRQVENLFSSYTSYKFFLAKDNLREVVVTR</sequence>
<organism evidence="1 2">
    <name type="scientific">Terriglobus roseus (strain DSM 18391 / NRRL B-41598 / KBS 63)</name>
    <dbReference type="NCBI Taxonomy" id="926566"/>
    <lineage>
        <taxon>Bacteria</taxon>
        <taxon>Pseudomonadati</taxon>
        <taxon>Acidobacteriota</taxon>
        <taxon>Terriglobia</taxon>
        <taxon>Terriglobales</taxon>
        <taxon>Acidobacteriaceae</taxon>
        <taxon>Terriglobus</taxon>
    </lineage>
</organism>
<accession>I3ZF93</accession>
<dbReference type="EMBL" id="CP003379">
    <property type="protein sequence ID" value="AFL87911.1"/>
    <property type="molecule type" value="Genomic_DNA"/>
</dbReference>
<dbReference type="HOGENOM" id="CLU_1314866_0_0_0"/>
<evidence type="ECO:0000313" key="2">
    <source>
        <dbReference type="Proteomes" id="UP000006056"/>
    </source>
</evidence>
<dbReference type="Gene3D" id="3.40.50.150">
    <property type="entry name" value="Vaccinia Virus protein VP39"/>
    <property type="match status" value="1"/>
</dbReference>
<dbReference type="KEGG" id="trs:Terro_1605"/>
<dbReference type="OrthoDB" id="113704at2"/>
<dbReference type="RefSeq" id="WP_014785480.1">
    <property type="nucleotide sequence ID" value="NC_018014.1"/>
</dbReference>
<dbReference type="CDD" id="cd02440">
    <property type="entry name" value="AdoMet_MTases"/>
    <property type="match status" value="1"/>
</dbReference>
<dbReference type="SUPFAM" id="SSF53335">
    <property type="entry name" value="S-adenosyl-L-methionine-dependent methyltransferases"/>
    <property type="match status" value="1"/>
</dbReference>
<dbReference type="Proteomes" id="UP000006056">
    <property type="component" value="Chromosome"/>
</dbReference>
<protein>
    <recommendedName>
        <fullName evidence="3">Methyltransferase domain-containing protein</fullName>
    </recommendedName>
</protein>
<reference evidence="1 2" key="1">
    <citation type="submission" date="2012-06" db="EMBL/GenBank/DDBJ databases">
        <title>Complete genome of Terriglobus roseus DSM 18391.</title>
        <authorList>
            <consortium name="US DOE Joint Genome Institute (JGI-PGF)"/>
            <person name="Lucas S."/>
            <person name="Copeland A."/>
            <person name="Lapidus A."/>
            <person name="Glavina del Rio T."/>
            <person name="Dalin E."/>
            <person name="Tice H."/>
            <person name="Bruce D."/>
            <person name="Goodwin L."/>
            <person name="Pitluck S."/>
            <person name="Peters L."/>
            <person name="Mikhailova N."/>
            <person name="Munk A.C.C."/>
            <person name="Kyrpides N."/>
            <person name="Mavromatis K."/>
            <person name="Ivanova N."/>
            <person name="Brettin T."/>
            <person name="Detter J.C."/>
            <person name="Han C."/>
            <person name="Larimer F."/>
            <person name="Land M."/>
            <person name="Hauser L."/>
            <person name="Markowitz V."/>
            <person name="Cheng J.-F."/>
            <person name="Hugenholtz P."/>
            <person name="Woyke T."/>
            <person name="Wu D."/>
            <person name="Brambilla E."/>
            <person name="Klenk H.-P."/>
            <person name="Eisen J.A."/>
        </authorList>
    </citation>
    <scope>NUCLEOTIDE SEQUENCE [LARGE SCALE GENOMIC DNA]</scope>
    <source>
        <strain evidence="2">DSM 18391 / NRRL B-41598 / KBS 63</strain>
    </source>
</reference>
<evidence type="ECO:0000313" key="1">
    <source>
        <dbReference type="EMBL" id="AFL87911.1"/>
    </source>
</evidence>
<gene>
    <name evidence="1" type="ordered locus">Terro_1605</name>
</gene>
<name>I3ZF93_TERRK</name>
<dbReference type="eggNOG" id="COG0500">
    <property type="taxonomic scope" value="Bacteria"/>
</dbReference>